<evidence type="ECO:0000256" key="1">
    <source>
        <dbReference type="SAM" id="MobiDB-lite"/>
    </source>
</evidence>
<sequence>MNRTFTSLAALGVGAALYSRRRRRGKNNNFFSQKSMKRMRKRVRKAFE</sequence>
<gene>
    <name evidence="2" type="ORF">GLW05_07120</name>
</gene>
<feature type="region of interest" description="Disordered" evidence="1">
    <location>
        <begin position="25"/>
        <end position="48"/>
    </location>
</feature>
<dbReference type="Proteomes" id="UP000468638">
    <property type="component" value="Unassembled WGS sequence"/>
</dbReference>
<dbReference type="AlphaFoldDB" id="A0A6I4ZZA3"/>
<evidence type="ECO:0000313" key="3">
    <source>
        <dbReference type="Proteomes" id="UP000468638"/>
    </source>
</evidence>
<protein>
    <submittedName>
        <fullName evidence="2">DUF3918 domain-containing protein</fullName>
    </submittedName>
</protein>
<organism evidence="2 3">
    <name type="scientific">Pontibacillus yanchengensis</name>
    <dbReference type="NCBI Taxonomy" id="462910"/>
    <lineage>
        <taxon>Bacteria</taxon>
        <taxon>Bacillati</taxon>
        <taxon>Bacillota</taxon>
        <taxon>Bacilli</taxon>
        <taxon>Bacillales</taxon>
        <taxon>Bacillaceae</taxon>
        <taxon>Pontibacillus</taxon>
    </lineage>
</organism>
<accession>A0A6I4ZZA3</accession>
<feature type="compositionally biased region" description="Basic residues" evidence="1">
    <location>
        <begin position="35"/>
        <end position="48"/>
    </location>
</feature>
<evidence type="ECO:0000313" key="2">
    <source>
        <dbReference type="EMBL" id="MYL33370.1"/>
    </source>
</evidence>
<dbReference type="InterPro" id="IPR025029">
    <property type="entry name" value="DUF3918"/>
</dbReference>
<dbReference type="Pfam" id="PF13056">
    <property type="entry name" value="DUF3918"/>
    <property type="match status" value="1"/>
</dbReference>
<comment type="caution">
    <text evidence="2">The sequence shown here is derived from an EMBL/GenBank/DDBJ whole genome shotgun (WGS) entry which is preliminary data.</text>
</comment>
<dbReference type="EMBL" id="WMEQ01000004">
    <property type="protein sequence ID" value="MYL33370.1"/>
    <property type="molecule type" value="Genomic_DNA"/>
</dbReference>
<name>A0A6I4ZZA3_9BACI</name>
<proteinExistence type="predicted"/>
<dbReference type="RefSeq" id="WP_160848229.1">
    <property type="nucleotide sequence ID" value="NZ_WMEQ01000004.1"/>
</dbReference>
<reference evidence="2 3" key="1">
    <citation type="submission" date="2019-11" db="EMBL/GenBank/DDBJ databases">
        <title>Genome sequences of 17 halophilic strains isolated from different environments.</title>
        <authorList>
            <person name="Furrow R.E."/>
        </authorList>
    </citation>
    <scope>NUCLEOTIDE SEQUENCE [LARGE SCALE GENOMIC DNA]</scope>
    <source>
        <strain evidence="2 3">22514_16_FS</strain>
    </source>
</reference>